<reference evidence="1 2" key="1">
    <citation type="journal article" date="2018" name="Proc. Natl. Acad. Sci. U.S.A.">
        <title>Linking secondary metabolites to gene clusters through genome sequencing of six diverse Aspergillus species.</title>
        <authorList>
            <person name="Kaerboelling I."/>
            <person name="Vesth T.C."/>
            <person name="Frisvad J.C."/>
            <person name="Nybo J.L."/>
            <person name="Theobald S."/>
            <person name="Kuo A."/>
            <person name="Bowyer P."/>
            <person name="Matsuda Y."/>
            <person name="Mondo S."/>
            <person name="Lyhne E.K."/>
            <person name="Kogle M.E."/>
            <person name="Clum A."/>
            <person name="Lipzen A."/>
            <person name="Salamov A."/>
            <person name="Ngan C.Y."/>
            <person name="Daum C."/>
            <person name="Chiniquy J."/>
            <person name="Barry K."/>
            <person name="LaButti K."/>
            <person name="Haridas S."/>
            <person name="Simmons B.A."/>
            <person name="Magnuson J.K."/>
            <person name="Mortensen U.H."/>
            <person name="Larsen T.O."/>
            <person name="Grigoriev I.V."/>
            <person name="Baker S.E."/>
            <person name="Andersen M.R."/>
        </authorList>
    </citation>
    <scope>NUCLEOTIDE SEQUENCE [LARGE SCALE GENOMIC DNA]</scope>
    <source>
        <strain evidence="1 2">IBT 24754</strain>
    </source>
</reference>
<dbReference type="OrthoDB" id="5418367at2759"/>
<evidence type="ECO:0000313" key="2">
    <source>
        <dbReference type="Proteomes" id="UP000244073"/>
    </source>
</evidence>
<sequence length="241" mass="27631">MRKTWNYDLIKFPPDLTLWVEAYPVKTKLPRKFIESWKKKPAWEKVSDAAFTFTDPESNDEIIGVVFEAGFSENYEDLLSDMRQWLLRSDDDLQLVIIVNIQEDRKSLEKNKSHNDAKDRIASLLQECGSEKGKDDHSDILHWLSATTGRPAGTEEQSTFDDSESDAELYTAVKGKLDCNDWVGPLTVELEYWELKDSRPQRRGDKVRVIPAIKGDIPSIYISEAIPLLTVAKWPSLSRVV</sequence>
<protein>
    <submittedName>
        <fullName evidence="1">Uncharacterized protein</fullName>
    </submittedName>
</protein>
<name>A0A2T5LMF1_9EURO</name>
<evidence type="ECO:0000313" key="1">
    <source>
        <dbReference type="EMBL" id="PTU17459.1"/>
    </source>
</evidence>
<dbReference type="GeneID" id="63817141"/>
<dbReference type="EMBL" id="MSFN02000010">
    <property type="protein sequence ID" value="PTU17459.1"/>
    <property type="molecule type" value="Genomic_DNA"/>
</dbReference>
<dbReference type="VEuPathDB" id="FungiDB:P175DRAFT_0535790"/>
<dbReference type="RefSeq" id="XP_040748851.1">
    <property type="nucleotide sequence ID" value="XM_040900259.1"/>
</dbReference>
<accession>A0A2T5LMF1</accession>
<comment type="caution">
    <text evidence="1">The sequence shown here is derived from an EMBL/GenBank/DDBJ whole genome shotgun (WGS) entry which is preliminary data.</text>
</comment>
<dbReference type="AlphaFoldDB" id="A0A2T5LMF1"/>
<gene>
    <name evidence="1" type="ORF">P175DRAFT_0535790</name>
</gene>
<organism evidence="1 2">
    <name type="scientific">Aspergillus ochraceoroseus IBT 24754</name>
    <dbReference type="NCBI Taxonomy" id="1392256"/>
    <lineage>
        <taxon>Eukaryota</taxon>
        <taxon>Fungi</taxon>
        <taxon>Dikarya</taxon>
        <taxon>Ascomycota</taxon>
        <taxon>Pezizomycotina</taxon>
        <taxon>Eurotiomycetes</taxon>
        <taxon>Eurotiomycetidae</taxon>
        <taxon>Eurotiales</taxon>
        <taxon>Aspergillaceae</taxon>
        <taxon>Aspergillus</taxon>
        <taxon>Aspergillus subgen. Nidulantes</taxon>
    </lineage>
</organism>
<dbReference type="Proteomes" id="UP000244073">
    <property type="component" value="Unassembled WGS sequence"/>
</dbReference>
<proteinExistence type="predicted"/>